<feature type="domain" description="U3 small nucleolar RNA-associated protein 6 N-terminal" evidence="6">
    <location>
        <begin position="10"/>
        <end position="86"/>
    </location>
</feature>
<keyword evidence="5" id="KW-0539">Nucleus</keyword>
<dbReference type="GO" id="GO:0000462">
    <property type="term" value="P:maturation of SSU-rRNA from tricistronic rRNA transcript (SSU-rRNA, 5.8S rRNA, LSU-rRNA)"/>
    <property type="evidence" value="ECO:0007669"/>
    <property type="project" value="InterPro"/>
</dbReference>
<dbReference type="STRING" id="656061.D5GP18"/>
<dbReference type="Gene3D" id="1.25.40.10">
    <property type="entry name" value="Tetratricopeptide repeat domain"/>
    <property type="match status" value="1"/>
</dbReference>
<dbReference type="GO" id="GO:0030515">
    <property type="term" value="F:snoRNA binding"/>
    <property type="evidence" value="ECO:0007669"/>
    <property type="project" value="InterPro"/>
</dbReference>
<gene>
    <name evidence="7" type="ORF">GSTUM_00011624001</name>
</gene>
<dbReference type="Proteomes" id="UP000006911">
    <property type="component" value="Unassembled WGS sequence"/>
</dbReference>
<protein>
    <submittedName>
        <fullName evidence="7">(Perigord truffle) hypothetical protein</fullName>
    </submittedName>
</protein>
<dbReference type="GeneID" id="9183554"/>
<dbReference type="EMBL" id="FN430371">
    <property type="protein sequence ID" value="CAZ86261.1"/>
    <property type="molecule type" value="Genomic_DNA"/>
</dbReference>
<sequence>MAADKARFYMEQSLPELQELKKKKIFTEKEISDVVKKRNQFELRVNASGCNAQDYIRYLEFEINLDQLRKKRIKRLGVKLNRNASSGQRRIFFILDRATQKFYGEQVLWMQYIEYARKEKAGKILNKALMNVLRLHPTEPQFWIFAASCAIEDNMDITEGRSYLQRGLRFSKASRVLWVEYAKLEMVFIAKVLARRELLGIDAPTVDEYGVEEDEEGNIKLPQISAEDIDPSIKKDHSLDTEALENIEANPALNGAIALAIFDSAVKEIPNDVQFAEDFFNVFARFGHLRCAMKILEHVITYSQEVAPTAPQTLSMCVKLPLIGADPTEPTFPSFLRTAISRMAEVVKAATTKAPLYASFIKSMVDIATLQEVDSDIRKVATSMALKYFRQAEEQGETTAETYLYFAELCGKSSINGVDTKGALERGVSKYPNHDKLQALASRVRSPEGAILRKSTFL</sequence>
<evidence type="ECO:0000313" key="8">
    <source>
        <dbReference type="Proteomes" id="UP000006911"/>
    </source>
</evidence>
<dbReference type="InParanoid" id="D5GP18"/>
<dbReference type="InterPro" id="IPR055347">
    <property type="entry name" value="UTP6_N"/>
</dbReference>
<dbReference type="KEGG" id="tml:GSTUM_00011624001"/>
<evidence type="ECO:0000256" key="2">
    <source>
        <dbReference type="ARBA" id="ARBA00010734"/>
    </source>
</evidence>
<dbReference type="SMART" id="SM00386">
    <property type="entry name" value="HAT"/>
    <property type="match status" value="2"/>
</dbReference>
<dbReference type="GO" id="GO:0032040">
    <property type="term" value="C:small-subunit processome"/>
    <property type="evidence" value="ECO:0007669"/>
    <property type="project" value="TreeGrafter"/>
</dbReference>
<reference evidence="7 8" key="1">
    <citation type="journal article" date="2010" name="Nature">
        <title>Perigord black truffle genome uncovers evolutionary origins and mechanisms of symbiosis.</title>
        <authorList>
            <person name="Martin F."/>
            <person name="Kohler A."/>
            <person name="Murat C."/>
            <person name="Balestrini R."/>
            <person name="Coutinho P.M."/>
            <person name="Jaillon O."/>
            <person name="Montanini B."/>
            <person name="Morin E."/>
            <person name="Noel B."/>
            <person name="Percudani R."/>
            <person name="Porcel B."/>
            <person name="Rubini A."/>
            <person name="Amicucci A."/>
            <person name="Amselem J."/>
            <person name="Anthouard V."/>
            <person name="Arcioni S."/>
            <person name="Artiguenave F."/>
            <person name="Aury J.M."/>
            <person name="Ballario P."/>
            <person name="Bolchi A."/>
            <person name="Brenna A."/>
            <person name="Brun A."/>
            <person name="Buee M."/>
            <person name="Cantarel B."/>
            <person name="Chevalier G."/>
            <person name="Couloux A."/>
            <person name="Da Silva C."/>
            <person name="Denoeud F."/>
            <person name="Duplessis S."/>
            <person name="Ghignone S."/>
            <person name="Hilselberger B."/>
            <person name="Iotti M."/>
            <person name="Marcais B."/>
            <person name="Mello A."/>
            <person name="Miranda M."/>
            <person name="Pacioni G."/>
            <person name="Quesneville H."/>
            <person name="Riccioni C."/>
            <person name="Ruotolo R."/>
            <person name="Splivallo R."/>
            <person name="Stocchi V."/>
            <person name="Tisserant E."/>
            <person name="Viscomi A.R."/>
            <person name="Zambonelli A."/>
            <person name="Zampieri E."/>
            <person name="Henrissat B."/>
            <person name="Lebrun M.H."/>
            <person name="Paolocci F."/>
            <person name="Bonfante P."/>
            <person name="Ottonello S."/>
            <person name="Wincker P."/>
        </authorList>
    </citation>
    <scope>NUCLEOTIDE SEQUENCE [LARGE SCALE GENOMIC DNA]</scope>
    <source>
        <strain evidence="7 8">Mel28</strain>
    </source>
</reference>
<evidence type="ECO:0000256" key="3">
    <source>
        <dbReference type="ARBA" id="ARBA00022552"/>
    </source>
</evidence>
<dbReference type="eggNOG" id="KOG2396">
    <property type="taxonomic scope" value="Eukaryota"/>
</dbReference>
<dbReference type="PANTHER" id="PTHR23271">
    <property type="entry name" value="HEPATOCELLULAR CARCINOMA-ASSOCIATED ANTIGEN 66"/>
    <property type="match status" value="1"/>
</dbReference>
<keyword evidence="8" id="KW-1185">Reference proteome</keyword>
<comment type="subcellular location">
    <subcellularLocation>
        <location evidence="1">Nucleus</location>
        <location evidence="1">Nucleolus</location>
    </subcellularLocation>
</comment>
<dbReference type="InterPro" id="IPR013949">
    <property type="entry name" value="Utp6"/>
</dbReference>
<dbReference type="PANTHER" id="PTHR23271:SF1">
    <property type="entry name" value="U3 SMALL NUCLEOLAR RNA-ASSOCIATED PROTEIN 6 HOMOLOG"/>
    <property type="match status" value="1"/>
</dbReference>
<accession>D5GP18</accession>
<keyword evidence="4" id="KW-0677">Repeat</keyword>
<dbReference type="HOGENOM" id="CLU_026025_3_1_1"/>
<evidence type="ECO:0000313" key="7">
    <source>
        <dbReference type="EMBL" id="CAZ86261.1"/>
    </source>
</evidence>
<dbReference type="OMA" id="YAKLEMI"/>
<dbReference type="InterPro" id="IPR003107">
    <property type="entry name" value="HAT"/>
</dbReference>
<evidence type="ECO:0000256" key="4">
    <source>
        <dbReference type="ARBA" id="ARBA00022737"/>
    </source>
</evidence>
<dbReference type="SUPFAM" id="SSF48452">
    <property type="entry name" value="TPR-like"/>
    <property type="match status" value="1"/>
</dbReference>
<comment type="similarity">
    <text evidence="2">Belongs to the UTP6 family.</text>
</comment>
<proteinExistence type="inferred from homology"/>
<evidence type="ECO:0000259" key="6">
    <source>
        <dbReference type="Pfam" id="PF08640"/>
    </source>
</evidence>
<dbReference type="Pfam" id="PF08640">
    <property type="entry name" value="U3_assoc_6"/>
    <property type="match status" value="1"/>
</dbReference>
<evidence type="ECO:0000256" key="5">
    <source>
        <dbReference type="ARBA" id="ARBA00023242"/>
    </source>
</evidence>
<dbReference type="FunCoup" id="D5GP18">
    <property type="interactions" value="275"/>
</dbReference>
<evidence type="ECO:0000256" key="1">
    <source>
        <dbReference type="ARBA" id="ARBA00004604"/>
    </source>
</evidence>
<dbReference type="InterPro" id="IPR011990">
    <property type="entry name" value="TPR-like_helical_dom_sf"/>
</dbReference>
<dbReference type="GO" id="GO:0034388">
    <property type="term" value="C:Pwp2p-containing subcomplex of 90S preribosome"/>
    <property type="evidence" value="ECO:0007669"/>
    <property type="project" value="TreeGrafter"/>
</dbReference>
<keyword evidence="3" id="KW-0698">rRNA processing</keyword>
<dbReference type="RefSeq" id="XP_002842070.1">
    <property type="nucleotide sequence ID" value="XM_002842024.1"/>
</dbReference>
<dbReference type="AlphaFoldDB" id="D5GP18"/>
<name>D5GP18_TUBMM</name>
<organism evidence="7 8">
    <name type="scientific">Tuber melanosporum (strain Mel28)</name>
    <name type="common">Perigord black truffle</name>
    <dbReference type="NCBI Taxonomy" id="656061"/>
    <lineage>
        <taxon>Eukaryota</taxon>
        <taxon>Fungi</taxon>
        <taxon>Dikarya</taxon>
        <taxon>Ascomycota</taxon>
        <taxon>Pezizomycotina</taxon>
        <taxon>Pezizomycetes</taxon>
        <taxon>Pezizales</taxon>
        <taxon>Tuberaceae</taxon>
        <taxon>Tuber</taxon>
    </lineage>
</organism>